<dbReference type="GO" id="GO:0006355">
    <property type="term" value="P:regulation of DNA-templated transcription"/>
    <property type="evidence" value="ECO:0007669"/>
    <property type="project" value="InterPro"/>
</dbReference>
<sequence length="400" mass="44421">MDSLNPAAAAAASSSGDWRLQLNPNARPAMRSTMLQTLRRYLPVEEVRRRYIATQIEKQCYSASANQSDYFKNIAAVIIHVEKQYQYRHPDQAPSLPQQGNNPAHSSASTLVSQQQSQQPDSTLVQASSLSSDDQSSTGDSQTSGLHNTSGQSTIGQMHWMVIQSATQSGIQHNPLNTVQQPVNQQQQHPEPSMNQQFSVQQIERAQQSLPQPATGELSNLHPNQPNNLLNQHETQDCMQPQHQEYTAFHSKDNLSGNAQPSPSRSEFSGNEDLNFWLRCPLLSPYSQLPQPWLGNYGFSEEEDTFSISEYPQDQEMNNGDEEDDTFSISEYLQDQEMNIGDEVANTDGVPLPPPQKDGCFDSTGLAAMEVPNAVFMTDRPTNPKKRKCEGSSSSAPVLR</sequence>
<feature type="compositionally biased region" description="Low complexity" evidence="3">
    <location>
        <begin position="128"/>
        <end position="146"/>
    </location>
</feature>
<evidence type="ECO:0000259" key="4">
    <source>
        <dbReference type="Pfam" id="PF16987"/>
    </source>
</evidence>
<comment type="subcellular location">
    <subcellularLocation>
        <location evidence="1">Nucleus</location>
    </subcellularLocation>
</comment>
<dbReference type="Proteomes" id="UP000823388">
    <property type="component" value="Chromosome 2K"/>
</dbReference>
<feature type="compositionally biased region" description="Polar residues" evidence="3">
    <location>
        <begin position="391"/>
        <end position="400"/>
    </location>
</feature>
<dbReference type="GO" id="GO:0003712">
    <property type="term" value="F:transcription coregulator activity"/>
    <property type="evidence" value="ECO:0007669"/>
    <property type="project" value="InterPro"/>
</dbReference>
<name>A0A8T0W093_PANVG</name>
<evidence type="ECO:0000313" key="6">
    <source>
        <dbReference type="Proteomes" id="UP000823388"/>
    </source>
</evidence>
<evidence type="ECO:0000256" key="3">
    <source>
        <dbReference type="SAM" id="MobiDB-lite"/>
    </source>
</evidence>
<dbReference type="EMBL" id="CM029039">
    <property type="protein sequence ID" value="KAG2640838.1"/>
    <property type="molecule type" value="Genomic_DNA"/>
</dbReference>
<feature type="compositionally biased region" description="Polar residues" evidence="3">
    <location>
        <begin position="189"/>
        <end position="212"/>
    </location>
</feature>
<dbReference type="OrthoDB" id="1912459at2759"/>
<feature type="region of interest" description="Disordered" evidence="3">
    <location>
        <begin position="343"/>
        <end position="363"/>
    </location>
</feature>
<reference evidence="5" key="1">
    <citation type="submission" date="2020-05" db="EMBL/GenBank/DDBJ databases">
        <title>WGS assembly of Panicum virgatum.</title>
        <authorList>
            <person name="Lovell J.T."/>
            <person name="Jenkins J."/>
            <person name="Shu S."/>
            <person name="Juenger T.E."/>
            <person name="Schmutz J."/>
        </authorList>
    </citation>
    <scope>NUCLEOTIDE SEQUENCE</scope>
    <source>
        <strain evidence="5">AP13</strain>
    </source>
</reference>
<dbReference type="InterPro" id="IPR036529">
    <property type="entry name" value="KIX_dom_sf"/>
</dbReference>
<evidence type="ECO:0000313" key="5">
    <source>
        <dbReference type="EMBL" id="KAG2640838.1"/>
    </source>
</evidence>
<feature type="compositionally biased region" description="Low complexity" evidence="3">
    <location>
        <begin position="220"/>
        <end position="231"/>
    </location>
</feature>
<accession>A0A8T0W093</accession>
<comment type="caution">
    <text evidence="5">The sequence shown here is derived from an EMBL/GenBank/DDBJ whole genome shotgun (WGS) entry which is preliminary data.</text>
</comment>
<dbReference type="GO" id="GO:0005634">
    <property type="term" value="C:nucleus"/>
    <property type="evidence" value="ECO:0007669"/>
    <property type="project" value="UniProtKB-SubCell"/>
</dbReference>
<feature type="region of interest" description="Disordered" evidence="3">
    <location>
        <begin position="90"/>
        <end position="152"/>
    </location>
</feature>
<dbReference type="Pfam" id="PF16987">
    <property type="entry name" value="KIX_2"/>
    <property type="match status" value="1"/>
</dbReference>
<evidence type="ECO:0000256" key="1">
    <source>
        <dbReference type="ARBA" id="ARBA00004123"/>
    </source>
</evidence>
<gene>
    <name evidence="5" type="ORF">PVAP13_2KG122400</name>
</gene>
<proteinExistence type="predicted"/>
<dbReference type="Gene3D" id="1.10.246.20">
    <property type="entry name" value="Coactivator CBP, KIX domain"/>
    <property type="match status" value="1"/>
</dbReference>
<keyword evidence="2" id="KW-0539">Nucleus</keyword>
<evidence type="ECO:0000256" key="2">
    <source>
        <dbReference type="ARBA" id="ARBA00023242"/>
    </source>
</evidence>
<feature type="domain" description="Mediator complex subunit 15 KIX" evidence="4">
    <location>
        <begin position="16"/>
        <end position="87"/>
    </location>
</feature>
<feature type="region of interest" description="Disordered" evidence="3">
    <location>
        <begin position="181"/>
        <end position="231"/>
    </location>
</feature>
<protein>
    <recommendedName>
        <fullName evidence="4">Mediator complex subunit 15 KIX domain-containing protein</fullName>
    </recommendedName>
</protein>
<feature type="compositionally biased region" description="Polar residues" evidence="3">
    <location>
        <begin position="95"/>
        <end position="127"/>
    </location>
</feature>
<organism evidence="5 6">
    <name type="scientific">Panicum virgatum</name>
    <name type="common">Blackwell switchgrass</name>
    <dbReference type="NCBI Taxonomy" id="38727"/>
    <lineage>
        <taxon>Eukaryota</taxon>
        <taxon>Viridiplantae</taxon>
        <taxon>Streptophyta</taxon>
        <taxon>Embryophyta</taxon>
        <taxon>Tracheophyta</taxon>
        <taxon>Spermatophyta</taxon>
        <taxon>Magnoliopsida</taxon>
        <taxon>Liliopsida</taxon>
        <taxon>Poales</taxon>
        <taxon>Poaceae</taxon>
        <taxon>PACMAD clade</taxon>
        <taxon>Panicoideae</taxon>
        <taxon>Panicodae</taxon>
        <taxon>Paniceae</taxon>
        <taxon>Panicinae</taxon>
        <taxon>Panicum</taxon>
        <taxon>Panicum sect. Hiantes</taxon>
    </lineage>
</organism>
<dbReference type="AlphaFoldDB" id="A0A8T0W093"/>
<keyword evidence="6" id="KW-1185">Reference proteome</keyword>
<feature type="region of interest" description="Disordered" evidence="3">
    <location>
        <begin position="376"/>
        <end position="400"/>
    </location>
</feature>
<dbReference type="InterPro" id="IPR036546">
    <property type="entry name" value="MED15_KIX"/>
</dbReference>